<dbReference type="Pfam" id="PF14060">
    <property type="entry name" value="DUF4252"/>
    <property type="match status" value="1"/>
</dbReference>
<evidence type="ECO:0000313" key="3">
    <source>
        <dbReference type="Proteomes" id="UP000292424"/>
    </source>
</evidence>
<gene>
    <name evidence="2" type="ORF">E0W69_013880</name>
</gene>
<dbReference type="InterPro" id="IPR025348">
    <property type="entry name" value="DUF4252"/>
</dbReference>
<evidence type="ECO:0008006" key="4">
    <source>
        <dbReference type="Google" id="ProtNLM"/>
    </source>
</evidence>
<dbReference type="KEGG" id="arac:E0W69_013880"/>
<keyword evidence="1" id="KW-0732">Signal</keyword>
<name>A0A5P2G1M6_9BACT</name>
<accession>A0A5P2G1M6</accession>
<feature type="chain" id="PRO_5024430192" description="DUF4252 domain-containing protein" evidence="1">
    <location>
        <begin position="19"/>
        <end position="148"/>
    </location>
</feature>
<dbReference type="EMBL" id="CP044016">
    <property type="protein sequence ID" value="QES89704.1"/>
    <property type="molecule type" value="Genomic_DNA"/>
</dbReference>
<evidence type="ECO:0000256" key="1">
    <source>
        <dbReference type="SAM" id="SignalP"/>
    </source>
</evidence>
<protein>
    <recommendedName>
        <fullName evidence="4">DUF4252 domain-containing protein</fullName>
    </recommendedName>
</protein>
<keyword evidence="3" id="KW-1185">Reference proteome</keyword>
<proteinExistence type="predicted"/>
<dbReference type="RefSeq" id="WP_131330638.1">
    <property type="nucleotide sequence ID" value="NZ_CP044016.1"/>
</dbReference>
<organism evidence="2 3">
    <name type="scientific">Rhizosphaericola mali</name>
    <dbReference type="NCBI Taxonomy" id="2545455"/>
    <lineage>
        <taxon>Bacteria</taxon>
        <taxon>Pseudomonadati</taxon>
        <taxon>Bacteroidota</taxon>
        <taxon>Chitinophagia</taxon>
        <taxon>Chitinophagales</taxon>
        <taxon>Chitinophagaceae</taxon>
        <taxon>Rhizosphaericola</taxon>
    </lineage>
</organism>
<reference evidence="2 3" key="1">
    <citation type="submission" date="2019-09" db="EMBL/GenBank/DDBJ databases">
        <title>Complete genome sequence of Arachidicoccus sp. B3-10 isolated from apple orchard soil.</title>
        <authorList>
            <person name="Kim H.S."/>
            <person name="Han K.-I."/>
            <person name="Suh M.K."/>
            <person name="Lee K.C."/>
            <person name="Eom M.K."/>
            <person name="Kim J.-S."/>
            <person name="Kang S.W."/>
            <person name="Sin Y."/>
            <person name="Lee J.-S."/>
        </authorList>
    </citation>
    <scope>NUCLEOTIDE SEQUENCE [LARGE SCALE GENOMIC DNA]</scope>
    <source>
        <strain evidence="2 3">B3-10</strain>
    </source>
</reference>
<dbReference type="AlphaFoldDB" id="A0A5P2G1M6"/>
<dbReference type="Proteomes" id="UP000292424">
    <property type="component" value="Chromosome"/>
</dbReference>
<sequence>MKSLLTAFLILFGATLFAQLPSAKFFNKMKSVDGTEYSSVKQNGTDSITGKKIPLFIQTVTVDKDDSLYGKTKVEIEKLIHQKSYTNLISVNDDGNNLNTYFFDKEPNFEILIFTQDSEDNISLISYSAKDLSKSEKEQMKNMKISSN</sequence>
<feature type="signal peptide" evidence="1">
    <location>
        <begin position="1"/>
        <end position="18"/>
    </location>
</feature>
<evidence type="ECO:0000313" key="2">
    <source>
        <dbReference type="EMBL" id="QES89704.1"/>
    </source>
</evidence>